<evidence type="ECO:0000313" key="1">
    <source>
        <dbReference type="EMBL" id="GEU85823.1"/>
    </source>
</evidence>
<sequence length="105" mass="11662">MNDEDVKLHAEGFPPLGAHGVGGNNMFVLCYLWFKIELSDVSVRFYFHVCLLAFQPQPAALPSSLAGWMANPSVVSHPSEVAKACLEFPSEKKLKVSYFVRCNMV</sequence>
<name>A0A6L2NI20_TANCI</name>
<gene>
    <name evidence="1" type="ORF">Tci_057801</name>
</gene>
<protein>
    <submittedName>
        <fullName evidence="1">Uncharacterized protein</fullName>
    </submittedName>
</protein>
<reference evidence="1" key="1">
    <citation type="journal article" date="2019" name="Sci. Rep.">
        <title>Draft genome of Tanacetum cinerariifolium, the natural source of mosquito coil.</title>
        <authorList>
            <person name="Yamashiro T."/>
            <person name="Shiraishi A."/>
            <person name="Satake H."/>
            <person name="Nakayama K."/>
        </authorList>
    </citation>
    <scope>NUCLEOTIDE SEQUENCE</scope>
</reference>
<proteinExistence type="predicted"/>
<accession>A0A6L2NI20</accession>
<dbReference type="AlphaFoldDB" id="A0A6L2NI20"/>
<organism evidence="1">
    <name type="scientific">Tanacetum cinerariifolium</name>
    <name type="common">Dalmatian daisy</name>
    <name type="synonym">Chrysanthemum cinerariifolium</name>
    <dbReference type="NCBI Taxonomy" id="118510"/>
    <lineage>
        <taxon>Eukaryota</taxon>
        <taxon>Viridiplantae</taxon>
        <taxon>Streptophyta</taxon>
        <taxon>Embryophyta</taxon>
        <taxon>Tracheophyta</taxon>
        <taxon>Spermatophyta</taxon>
        <taxon>Magnoliopsida</taxon>
        <taxon>eudicotyledons</taxon>
        <taxon>Gunneridae</taxon>
        <taxon>Pentapetalae</taxon>
        <taxon>asterids</taxon>
        <taxon>campanulids</taxon>
        <taxon>Asterales</taxon>
        <taxon>Asteraceae</taxon>
        <taxon>Asteroideae</taxon>
        <taxon>Anthemideae</taxon>
        <taxon>Anthemidinae</taxon>
        <taxon>Tanacetum</taxon>
    </lineage>
</organism>
<comment type="caution">
    <text evidence="1">The sequence shown here is derived from an EMBL/GenBank/DDBJ whole genome shotgun (WGS) entry which is preliminary data.</text>
</comment>
<dbReference type="EMBL" id="BKCJ010009187">
    <property type="protein sequence ID" value="GEU85823.1"/>
    <property type="molecule type" value="Genomic_DNA"/>
</dbReference>